<comment type="caution">
    <text evidence="4">The sequence shown here is derived from an EMBL/GenBank/DDBJ whole genome shotgun (WGS) entry which is preliminary data.</text>
</comment>
<feature type="coiled-coil region" evidence="1">
    <location>
        <begin position="133"/>
        <end position="167"/>
    </location>
</feature>
<feature type="domain" description="Mitochondria-eating protein C-terminal" evidence="3">
    <location>
        <begin position="337"/>
        <end position="421"/>
    </location>
</feature>
<feature type="region of interest" description="Disordered" evidence="2">
    <location>
        <begin position="98"/>
        <end position="123"/>
    </location>
</feature>
<evidence type="ECO:0000313" key="4">
    <source>
        <dbReference type="EMBL" id="PFX17204.1"/>
    </source>
</evidence>
<dbReference type="EMBL" id="LSMT01000489">
    <property type="protein sequence ID" value="PFX17204.1"/>
    <property type="molecule type" value="Genomic_DNA"/>
</dbReference>
<organism evidence="4 5">
    <name type="scientific">Stylophora pistillata</name>
    <name type="common">Smooth cauliflower coral</name>
    <dbReference type="NCBI Taxonomy" id="50429"/>
    <lineage>
        <taxon>Eukaryota</taxon>
        <taxon>Metazoa</taxon>
        <taxon>Cnidaria</taxon>
        <taxon>Anthozoa</taxon>
        <taxon>Hexacorallia</taxon>
        <taxon>Scleractinia</taxon>
        <taxon>Astrocoeniina</taxon>
        <taxon>Pocilloporidae</taxon>
        <taxon>Stylophora</taxon>
    </lineage>
</organism>
<keyword evidence="1" id="KW-0175">Coiled coil</keyword>
<dbReference type="AlphaFoldDB" id="A0A2B4RFR2"/>
<proteinExistence type="predicted"/>
<evidence type="ECO:0000256" key="1">
    <source>
        <dbReference type="SAM" id="Coils"/>
    </source>
</evidence>
<dbReference type="Proteomes" id="UP000225706">
    <property type="component" value="Unassembled WGS sequence"/>
</dbReference>
<dbReference type="Pfam" id="PF16026">
    <property type="entry name" value="MIEAP"/>
    <property type="match status" value="1"/>
</dbReference>
<dbReference type="InterPro" id="IPR031981">
    <property type="entry name" value="MIEAP_C"/>
</dbReference>
<accession>A0A2B4RFR2</accession>
<evidence type="ECO:0000259" key="3">
    <source>
        <dbReference type="Pfam" id="PF16026"/>
    </source>
</evidence>
<feature type="region of interest" description="Disordered" evidence="2">
    <location>
        <begin position="51"/>
        <end position="73"/>
    </location>
</feature>
<feature type="compositionally biased region" description="Basic and acidic residues" evidence="2">
    <location>
        <begin position="100"/>
        <end position="109"/>
    </location>
</feature>
<gene>
    <name evidence="4" type="ORF">AWC38_SpisGene18486</name>
</gene>
<keyword evidence="5" id="KW-1185">Reference proteome</keyword>
<name>A0A2B4RFR2_STYPI</name>
<protein>
    <recommendedName>
        <fullName evidence="3">Mitochondria-eating protein C-terminal domain-containing protein</fullName>
    </recommendedName>
</protein>
<reference evidence="5" key="1">
    <citation type="journal article" date="2017" name="bioRxiv">
        <title>Comparative analysis of the genomes of Stylophora pistillata and Acropora digitifera provides evidence for extensive differences between species of corals.</title>
        <authorList>
            <person name="Voolstra C.R."/>
            <person name="Li Y."/>
            <person name="Liew Y.J."/>
            <person name="Baumgarten S."/>
            <person name="Zoccola D."/>
            <person name="Flot J.-F."/>
            <person name="Tambutte S."/>
            <person name="Allemand D."/>
            <person name="Aranda M."/>
        </authorList>
    </citation>
    <scope>NUCLEOTIDE SEQUENCE [LARGE SCALE GENOMIC DNA]</scope>
</reference>
<evidence type="ECO:0000313" key="5">
    <source>
        <dbReference type="Proteomes" id="UP000225706"/>
    </source>
</evidence>
<evidence type="ECO:0000256" key="2">
    <source>
        <dbReference type="SAM" id="MobiDB-lite"/>
    </source>
</evidence>
<sequence>MAQRKKKEEEIQGDRALTLENVIERLSKLTRDFKSDPGRFREEVKILVKEGKNEIKQKKSQASKQSAKPQVMHTGDRCMENKQSQVGQIAEVKVMQSVDQRPRMEDKKIQVPSEEIQESDKRALQVKEKQHSVSFLEEQLRICKDDLKAKEREIESLIERVARFSEMQTKRDQRNTEDTLSLNRPSIVERDFKNLKSEDREDALIVIRKQYNREMGVSPKRLSCIIFEAIYEHMLQTKSLMVDSFKEISKFAVHHGPWFERIFHQSRLQGKGNSTKIPISLSKGGSDYPREVLESFLLAAKESASELQVEYFAEDYFLGQIIVICRQKEVGEQSFTTIPWEQLLKDLREYVNMLTGLTWRMVTQVPPLRLEYQTPTFTSQYHQMVGSDHEGKAEKYGEKPVRYLWPGLVDGGGRVIALGDVTAL</sequence>
<dbReference type="OrthoDB" id="5988893at2759"/>